<dbReference type="PROSITE" id="PS51011">
    <property type="entry name" value="ARID"/>
    <property type="match status" value="1"/>
</dbReference>
<evidence type="ECO:0000256" key="1">
    <source>
        <dbReference type="ARBA" id="ARBA00023015"/>
    </source>
</evidence>
<dbReference type="PANTHER" id="PTHR22970">
    <property type="entry name" value="AT-RICH INTERACTIVE DOMAIN-CONTAINING PROTEIN 2"/>
    <property type="match status" value="1"/>
</dbReference>
<dbReference type="InterPro" id="IPR036431">
    <property type="entry name" value="ARID_dom_sf"/>
</dbReference>
<dbReference type="SUPFAM" id="SSF46774">
    <property type="entry name" value="ARID-like"/>
    <property type="match status" value="1"/>
</dbReference>
<reference evidence="5 6" key="1">
    <citation type="journal article" date="2017" name="Gigascience">
        <title>Genome sequence of the small brown planthopper, Laodelphax striatellus.</title>
        <authorList>
            <person name="Zhu J."/>
            <person name="Jiang F."/>
            <person name="Wang X."/>
            <person name="Yang P."/>
            <person name="Bao Y."/>
            <person name="Zhao W."/>
            <person name="Wang W."/>
            <person name="Lu H."/>
            <person name="Wang Q."/>
            <person name="Cui N."/>
            <person name="Li J."/>
            <person name="Chen X."/>
            <person name="Luo L."/>
            <person name="Yu J."/>
            <person name="Kang L."/>
            <person name="Cui F."/>
        </authorList>
    </citation>
    <scope>NUCLEOTIDE SEQUENCE [LARGE SCALE GENOMIC DNA]</scope>
    <source>
        <strain evidence="5">Lst14</strain>
    </source>
</reference>
<evidence type="ECO:0000259" key="4">
    <source>
        <dbReference type="PROSITE" id="PS51011"/>
    </source>
</evidence>
<dbReference type="GO" id="GO:0003677">
    <property type="term" value="F:DNA binding"/>
    <property type="evidence" value="ECO:0007669"/>
    <property type="project" value="InterPro"/>
</dbReference>
<gene>
    <name evidence="5" type="ORF">LSTR_LSTR011162</name>
</gene>
<dbReference type="InterPro" id="IPR052406">
    <property type="entry name" value="Chromatin_Remodeling_Comp"/>
</dbReference>
<dbReference type="AlphaFoldDB" id="A0A482XST1"/>
<comment type="caution">
    <text evidence="5">The sequence shown here is derived from an EMBL/GenBank/DDBJ whole genome shotgun (WGS) entry which is preliminary data.</text>
</comment>
<dbReference type="SMART" id="SM01014">
    <property type="entry name" value="ARID"/>
    <property type="match status" value="1"/>
</dbReference>
<name>A0A482XST1_LAOST</name>
<dbReference type="InterPro" id="IPR001606">
    <property type="entry name" value="ARID_dom"/>
</dbReference>
<keyword evidence="3" id="KW-0539">Nucleus</keyword>
<dbReference type="STRING" id="195883.A0A482XST1"/>
<evidence type="ECO:0000313" key="5">
    <source>
        <dbReference type="EMBL" id="RZF48547.1"/>
    </source>
</evidence>
<evidence type="ECO:0000256" key="3">
    <source>
        <dbReference type="ARBA" id="ARBA00023242"/>
    </source>
</evidence>
<dbReference type="SMR" id="A0A482XST1"/>
<dbReference type="OrthoDB" id="338531at2759"/>
<feature type="domain" description="ARID" evidence="4">
    <location>
        <begin position="13"/>
        <end position="106"/>
    </location>
</feature>
<keyword evidence="1" id="KW-0805">Transcription regulation</keyword>
<keyword evidence="2" id="KW-0804">Transcription</keyword>
<evidence type="ECO:0000313" key="6">
    <source>
        <dbReference type="Proteomes" id="UP000291343"/>
    </source>
</evidence>
<dbReference type="Pfam" id="PF01388">
    <property type="entry name" value="ARID"/>
    <property type="match status" value="1"/>
</dbReference>
<sequence length="242" mass="26961">MAKILDKDPAIYERERDTFLKDLLHFHESRGTPIKRTPKINGADVDLYLLYVLITGRGGWYKVNVKNEWDLVLDSFGNVPKHCVNSGVALKQIYLRYLDRYEKAHFLGDVVEGRTAEEEEEAAGGGSRHHRPRWSAKALHSVPLVYNHAQHNVTGSGWLGGSSLEVALPIALREIQTKWGNLRRIKGKFSVFGALSLDGLRCSGSMLRLLTLPPPLSTLHPPSPLLTLLTPPIGVQAINHPP</sequence>
<dbReference type="SMART" id="SM00501">
    <property type="entry name" value="BRIGHT"/>
    <property type="match status" value="1"/>
</dbReference>
<organism evidence="5 6">
    <name type="scientific">Laodelphax striatellus</name>
    <name type="common">Small brown planthopper</name>
    <name type="synonym">Delphax striatella</name>
    <dbReference type="NCBI Taxonomy" id="195883"/>
    <lineage>
        <taxon>Eukaryota</taxon>
        <taxon>Metazoa</taxon>
        <taxon>Ecdysozoa</taxon>
        <taxon>Arthropoda</taxon>
        <taxon>Hexapoda</taxon>
        <taxon>Insecta</taxon>
        <taxon>Pterygota</taxon>
        <taxon>Neoptera</taxon>
        <taxon>Paraneoptera</taxon>
        <taxon>Hemiptera</taxon>
        <taxon>Auchenorrhyncha</taxon>
        <taxon>Fulgoroidea</taxon>
        <taxon>Delphacidae</taxon>
        <taxon>Criomorphinae</taxon>
        <taxon>Laodelphax</taxon>
    </lineage>
</organism>
<keyword evidence="6" id="KW-1185">Reference proteome</keyword>
<accession>A0A482XST1</accession>
<proteinExistence type="predicted"/>
<protein>
    <recommendedName>
        <fullName evidence="4">ARID domain-containing protein</fullName>
    </recommendedName>
</protein>
<dbReference type="Proteomes" id="UP000291343">
    <property type="component" value="Unassembled WGS sequence"/>
</dbReference>
<evidence type="ECO:0000256" key="2">
    <source>
        <dbReference type="ARBA" id="ARBA00023163"/>
    </source>
</evidence>
<dbReference type="PANTHER" id="PTHR22970:SF14">
    <property type="entry name" value="AT-RICH INTERACTIVE DOMAIN-CONTAINING PROTEIN 2"/>
    <property type="match status" value="1"/>
</dbReference>
<dbReference type="EMBL" id="QKKF02001985">
    <property type="protein sequence ID" value="RZF48547.1"/>
    <property type="molecule type" value="Genomic_DNA"/>
</dbReference>
<dbReference type="Gene3D" id="1.10.150.60">
    <property type="entry name" value="ARID DNA-binding domain"/>
    <property type="match status" value="1"/>
</dbReference>
<dbReference type="InParanoid" id="A0A482XST1"/>